<comment type="caution">
    <text evidence="1">The sequence shown here is derived from an EMBL/GenBank/DDBJ whole genome shotgun (WGS) entry which is preliminary data.</text>
</comment>
<evidence type="ECO:0000313" key="2">
    <source>
        <dbReference type="Proteomes" id="UP001151760"/>
    </source>
</evidence>
<dbReference type="EMBL" id="BQNB010020304">
    <property type="protein sequence ID" value="GJT94534.1"/>
    <property type="molecule type" value="Genomic_DNA"/>
</dbReference>
<evidence type="ECO:0008006" key="3">
    <source>
        <dbReference type="Google" id="ProtNLM"/>
    </source>
</evidence>
<dbReference type="Proteomes" id="UP001151760">
    <property type="component" value="Unassembled WGS sequence"/>
</dbReference>
<protein>
    <recommendedName>
        <fullName evidence="3">Reverse transcriptase domain-containing protein</fullName>
    </recommendedName>
</protein>
<evidence type="ECO:0000313" key="1">
    <source>
        <dbReference type="EMBL" id="GJT94534.1"/>
    </source>
</evidence>
<sequence length="189" mass="21921">MSSLKLQTACLLLIFTKYSIITAILKYKRLNASLNDSEPFLGTSKKINETSIDKEFEEFMAIDFEEISEQEEEVNENFEELPFEEKLKIKTSIQDPPTDLELKPLPKHLEYAFLEKDSIFPVVISALLKDEEKKRLVSVLKNHKEDFAWKTSNIPGISHLFENIKSTLKTMRNPSLKDNVDLTQIRKKL</sequence>
<accession>A0ABQ5I409</accession>
<gene>
    <name evidence="1" type="ORF">Tco_1090052</name>
</gene>
<organism evidence="1 2">
    <name type="scientific">Tanacetum coccineum</name>
    <dbReference type="NCBI Taxonomy" id="301880"/>
    <lineage>
        <taxon>Eukaryota</taxon>
        <taxon>Viridiplantae</taxon>
        <taxon>Streptophyta</taxon>
        <taxon>Embryophyta</taxon>
        <taxon>Tracheophyta</taxon>
        <taxon>Spermatophyta</taxon>
        <taxon>Magnoliopsida</taxon>
        <taxon>eudicotyledons</taxon>
        <taxon>Gunneridae</taxon>
        <taxon>Pentapetalae</taxon>
        <taxon>asterids</taxon>
        <taxon>campanulids</taxon>
        <taxon>Asterales</taxon>
        <taxon>Asteraceae</taxon>
        <taxon>Asteroideae</taxon>
        <taxon>Anthemideae</taxon>
        <taxon>Anthemidinae</taxon>
        <taxon>Tanacetum</taxon>
    </lineage>
</organism>
<keyword evidence="2" id="KW-1185">Reference proteome</keyword>
<reference evidence="1" key="2">
    <citation type="submission" date="2022-01" db="EMBL/GenBank/DDBJ databases">
        <authorList>
            <person name="Yamashiro T."/>
            <person name="Shiraishi A."/>
            <person name="Satake H."/>
            <person name="Nakayama K."/>
        </authorList>
    </citation>
    <scope>NUCLEOTIDE SEQUENCE</scope>
</reference>
<reference evidence="1" key="1">
    <citation type="journal article" date="2022" name="Int. J. Mol. Sci.">
        <title>Draft Genome of Tanacetum Coccineum: Genomic Comparison of Closely Related Tanacetum-Family Plants.</title>
        <authorList>
            <person name="Yamashiro T."/>
            <person name="Shiraishi A."/>
            <person name="Nakayama K."/>
            <person name="Satake H."/>
        </authorList>
    </citation>
    <scope>NUCLEOTIDE SEQUENCE</scope>
</reference>
<proteinExistence type="predicted"/>
<name>A0ABQ5I409_9ASTR</name>